<reference evidence="1" key="1">
    <citation type="journal article" date="2015" name="Nature">
        <title>Complex archaea that bridge the gap between prokaryotes and eukaryotes.</title>
        <authorList>
            <person name="Spang A."/>
            <person name="Saw J.H."/>
            <person name="Jorgensen S.L."/>
            <person name="Zaremba-Niedzwiedzka K."/>
            <person name="Martijn J."/>
            <person name="Lind A.E."/>
            <person name="van Eijk R."/>
            <person name="Schleper C."/>
            <person name="Guy L."/>
            <person name="Ettema T.J."/>
        </authorList>
    </citation>
    <scope>NUCLEOTIDE SEQUENCE</scope>
</reference>
<proteinExistence type="predicted"/>
<dbReference type="AlphaFoldDB" id="A0A0F9JMT9"/>
<name>A0A0F9JMT9_9ZZZZ</name>
<organism evidence="1">
    <name type="scientific">marine sediment metagenome</name>
    <dbReference type="NCBI Taxonomy" id="412755"/>
    <lineage>
        <taxon>unclassified sequences</taxon>
        <taxon>metagenomes</taxon>
        <taxon>ecological metagenomes</taxon>
    </lineage>
</organism>
<protein>
    <submittedName>
        <fullName evidence="1">Uncharacterized protein</fullName>
    </submittedName>
</protein>
<comment type="caution">
    <text evidence="1">The sequence shown here is derived from an EMBL/GenBank/DDBJ whole genome shotgun (WGS) entry which is preliminary data.</text>
</comment>
<gene>
    <name evidence="1" type="ORF">LCGC14_1738110</name>
</gene>
<accession>A0A0F9JMT9</accession>
<sequence length="68" mass="8008">MNGSPKISKIEIQEMIRDANDPKRRLAFRLSRDLSQKGSFDEYIDFLSENMQLIDFIPTKRITSNFQL</sequence>
<evidence type="ECO:0000313" key="1">
    <source>
        <dbReference type="EMBL" id="KKM07021.1"/>
    </source>
</evidence>
<dbReference type="EMBL" id="LAZR01015863">
    <property type="protein sequence ID" value="KKM07021.1"/>
    <property type="molecule type" value="Genomic_DNA"/>
</dbReference>